<feature type="region of interest" description="Disordered" evidence="2">
    <location>
        <begin position="841"/>
        <end position="873"/>
    </location>
</feature>
<dbReference type="Proteomes" id="UP001327560">
    <property type="component" value="Chromosome 7"/>
</dbReference>
<dbReference type="Gene3D" id="1.25.40.10">
    <property type="entry name" value="Tetratricopeptide repeat domain"/>
    <property type="match status" value="1"/>
</dbReference>
<evidence type="ECO:0000256" key="2">
    <source>
        <dbReference type="SAM" id="MobiDB-lite"/>
    </source>
</evidence>
<reference evidence="5 6" key="1">
    <citation type="submission" date="2023-10" db="EMBL/GenBank/DDBJ databases">
        <title>Chromosome-scale genome assembly provides insights into flower coloration mechanisms of Canna indica.</title>
        <authorList>
            <person name="Li C."/>
        </authorList>
    </citation>
    <scope>NUCLEOTIDE SEQUENCE [LARGE SCALE GENOMIC DNA]</scope>
    <source>
        <tissue evidence="5">Flower</tissue>
    </source>
</reference>
<dbReference type="PANTHER" id="PTHR15696">
    <property type="entry name" value="SMG-7 SUPPRESSOR WITH MORPHOLOGICAL EFFECT ON GENITALIA PROTEIN 7"/>
    <property type="match status" value="1"/>
</dbReference>
<dbReference type="InterPro" id="IPR018834">
    <property type="entry name" value="DNA/RNA-bd_Est1-type"/>
</dbReference>
<feature type="region of interest" description="Disordered" evidence="2">
    <location>
        <begin position="276"/>
        <end position="295"/>
    </location>
</feature>
<evidence type="ECO:0000313" key="6">
    <source>
        <dbReference type="Proteomes" id="UP001327560"/>
    </source>
</evidence>
<feature type="domain" description="Telomerase activating protein Est1-like N-terminal" evidence="4">
    <location>
        <begin position="69"/>
        <end position="191"/>
    </location>
</feature>
<dbReference type="GO" id="GO:0000184">
    <property type="term" value="P:nuclear-transcribed mRNA catabolic process, nonsense-mediated decay"/>
    <property type="evidence" value="ECO:0007669"/>
    <property type="project" value="TreeGrafter"/>
</dbReference>
<dbReference type="InterPro" id="IPR011990">
    <property type="entry name" value="TPR-like_helical_dom_sf"/>
</dbReference>
<dbReference type="SUPFAM" id="SSF48452">
    <property type="entry name" value="TPR-like"/>
    <property type="match status" value="1"/>
</dbReference>
<dbReference type="PANTHER" id="PTHR15696:SF25">
    <property type="entry name" value="OS08G0305300 PROTEIN"/>
    <property type="match status" value="1"/>
</dbReference>
<dbReference type="GO" id="GO:0005697">
    <property type="term" value="C:telomerase holoenzyme complex"/>
    <property type="evidence" value="ECO:0007669"/>
    <property type="project" value="TreeGrafter"/>
</dbReference>
<feature type="compositionally biased region" description="Polar residues" evidence="2">
    <location>
        <begin position="864"/>
        <end position="873"/>
    </location>
</feature>
<accession>A0AAQ3KUW8</accession>
<dbReference type="Pfam" id="PF10374">
    <property type="entry name" value="EST1"/>
    <property type="match status" value="1"/>
</dbReference>
<proteinExistence type="predicted"/>
<organism evidence="5 6">
    <name type="scientific">Canna indica</name>
    <name type="common">Indian-shot</name>
    <dbReference type="NCBI Taxonomy" id="4628"/>
    <lineage>
        <taxon>Eukaryota</taxon>
        <taxon>Viridiplantae</taxon>
        <taxon>Streptophyta</taxon>
        <taxon>Embryophyta</taxon>
        <taxon>Tracheophyta</taxon>
        <taxon>Spermatophyta</taxon>
        <taxon>Magnoliopsida</taxon>
        <taxon>Liliopsida</taxon>
        <taxon>Zingiberales</taxon>
        <taxon>Cannaceae</taxon>
        <taxon>Canna</taxon>
    </lineage>
</organism>
<dbReference type="FunFam" id="1.25.40.10:FF:000225">
    <property type="entry name" value="Protein SMG7"/>
    <property type="match status" value="1"/>
</dbReference>
<protein>
    <submittedName>
        <fullName evidence="5">Protein SMG7</fullName>
    </submittedName>
</protein>
<dbReference type="InterPro" id="IPR019458">
    <property type="entry name" value="Est1-like_N"/>
</dbReference>
<keyword evidence="6" id="KW-1185">Reference proteome</keyword>
<evidence type="ECO:0000313" key="5">
    <source>
        <dbReference type="EMBL" id="WOL13538.1"/>
    </source>
</evidence>
<dbReference type="InterPro" id="IPR045153">
    <property type="entry name" value="Est1/Ebs1-like"/>
</dbReference>
<dbReference type="EMBL" id="CP136896">
    <property type="protein sequence ID" value="WOL13538.1"/>
    <property type="molecule type" value="Genomic_DNA"/>
</dbReference>
<sequence>MTVPMDKPSAPSSRELAQRLFEKNTELENGLRRSAKSKVPSDPNSWLQMRENYETIILEDHDFSEEHDVEYVLWQLHYRRIEEFRQHINAAASAGSNASSGAKVSVRPDKLKKICYIFRSFLTEATGFYHDLLLKIRAKYGLPLSYSNEAVENEIALTKDEKNLSEMKKGLISCHRCLIYLGDLARYKGLYGEGDSVSRDYAAASSYYMQAAALCPFSGNPHHQLAILASYSADELLAIYRYFRSLAVEIPFATARDNLIIAFEKNRQIFSQLPGNTKAATGRRLPSRSAGRGRGRGDTKFLLKDAKAEATPTKYQDPTMSEVFKAFSTRFVRLHGILFTRTSLETFGEVFSSVMNDFNVLLSTGPEEELNFGSTAAENASMVLRLIAILIFTVHNVKRESENQSYAEILQRTVLLQNAFTAAFEFTGCIVKRCMELHDAASSYLLPGILLFVEWLACHPDFAAGFDVEEKQAGARSFFWNQYVPFMNRLIETGLASINGDKDEACFFNMSRYDEGETGNGLALWEDFELRGFLPLVPAHLILDFSRKHVYMNDGGRKEKISRIQRILAAGQALTNTVTVDQKKIFIDPSLKKFVLGTEPPVFENNLAPTFSSLLDSSITERISKMENAADLGAAARTSSFGMSQTEAQLYVGGEEEEEEIVFKPTTSEKYPDVSTSNLTAYDIVNPVPVSFVTDWTRHAQHLSSPSDGVQLSAVSNVGSKLPSSSTTSVSQLPLQHMNADNAGWFMKPESLLSDALKNMNITENGYLNMQILRDGSRNFQAEFPSSPFSAVFSPVSLDTNSMLPNQIKAADVVLPSALDTIVHSGTTSDGGAVKLSSALPSLKKNPVSRPDRHTGPPPGFSHTARQQDGMVSNSYTKEQMPKLDDYSWLDVSRSSSTKVIGLEKDQIRHVPYVTMNNAVPFKNASSFPFPGKQVSNAQTEVVNEPKWNDFQLFEQLKSYNGQKIQQSNPQYTLLPEQHQAQSLWSRRYFV</sequence>
<evidence type="ECO:0000256" key="1">
    <source>
        <dbReference type="ARBA" id="ARBA00022737"/>
    </source>
</evidence>
<evidence type="ECO:0000259" key="3">
    <source>
        <dbReference type="Pfam" id="PF10373"/>
    </source>
</evidence>
<dbReference type="Pfam" id="PF10373">
    <property type="entry name" value="EST1_DNA_bind"/>
    <property type="match status" value="1"/>
</dbReference>
<name>A0AAQ3KUW8_9LILI</name>
<feature type="domain" description="DNA/RNA-binding" evidence="3">
    <location>
        <begin position="204"/>
        <end position="539"/>
    </location>
</feature>
<dbReference type="GO" id="GO:0042162">
    <property type="term" value="F:telomeric DNA binding"/>
    <property type="evidence" value="ECO:0007669"/>
    <property type="project" value="TreeGrafter"/>
</dbReference>
<dbReference type="GO" id="GO:0070034">
    <property type="term" value="F:telomerase RNA binding"/>
    <property type="evidence" value="ECO:0007669"/>
    <property type="project" value="TreeGrafter"/>
</dbReference>
<evidence type="ECO:0000259" key="4">
    <source>
        <dbReference type="Pfam" id="PF10374"/>
    </source>
</evidence>
<keyword evidence="1" id="KW-0677">Repeat</keyword>
<dbReference type="AlphaFoldDB" id="A0AAQ3KUW8"/>
<gene>
    <name evidence="5" type="ORF">Cni_G22308</name>
</gene>